<dbReference type="InterPro" id="IPR036838">
    <property type="entry name" value="Ribosomal_uS10_dom_sf"/>
</dbReference>
<sequence length="164" mass="17675">MGPEVAIHRIRITLTSHNVKSLAEVSADVIRGAKEKNVKVKGPVRMPTKTENHKKNTLRTTSSPQVELASLLQPPPETLGCPFLQATCPPEPAASWAAASIQAMEEVSLLARAPKGAVERESEAAACQTPGGWRWKPGMPARARLVEVRTEAHMLPGFPSSSQK</sequence>
<evidence type="ECO:0000256" key="3">
    <source>
        <dbReference type="ARBA" id="ARBA00023274"/>
    </source>
</evidence>
<dbReference type="InterPro" id="IPR027486">
    <property type="entry name" value="Ribosomal_uS10_dom"/>
</dbReference>
<comment type="similarity">
    <text evidence="1">Belongs to the universal ribosomal protein uS10 family.</text>
</comment>
<dbReference type="Gene3D" id="3.30.70.600">
    <property type="entry name" value="Ribosomal protein S10 domain"/>
    <property type="match status" value="1"/>
</dbReference>
<evidence type="ECO:0000256" key="2">
    <source>
        <dbReference type="ARBA" id="ARBA00022980"/>
    </source>
</evidence>
<keyword evidence="6" id="KW-1185">Reference proteome</keyword>
<dbReference type="InterPro" id="IPR018268">
    <property type="entry name" value="Ribosomal_uS10_CS"/>
</dbReference>
<dbReference type="EMBL" id="JASSZA010000018">
    <property type="protein sequence ID" value="KAK2089818.1"/>
    <property type="molecule type" value="Genomic_DNA"/>
</dbReference>
<reference evidence="5 6" key="1">
    <citation type="submission" date="2023-05" db="EMBL/GenBank/DDBJ databases">
        <title>B98-5 Cell Line De Novo Hybrid Assembly: An Optical Mapping Approach.</title>
        <authorList>
            <person name="Kananen K."/>
            <person name="Auerbach J.A."/>
            <person name="Kautto E."/>
            <person name="Blachly J.S."/>
        </authorList>
    </citation>
    <scope>NUCLEOTIDE SEQUENCE [LARGE SCALE GENOMIC DNA]</scope>
    <source>
        <strain evidence="5">B95-8</strain>
        <tissue evidence="5">Cell line</tissue>
    </source>
</reference>
<keyword evidence="3" id="KW-0687">Ribonucleoprotein</keyword>
<feature type="domain" description="Small ribosomal subunit protein uS10" evidence="4">
    <location>
        <begin position="11"/>
        <end position="53"/>
    </location>
</feature>
<accession>A0ABQ9TYD5</accession>
<dbReference type="Pfam" id="PF00338">
    <property type="entry name" value="Ribosomal_S10"/>
    <property type="match status" value="1"/>
</dbReference>
<dbReference type="SUPFAM" id="SSF54999">
    <property type="entry name" value="Ribosomal protein S10"/>
    <property type="match status" value="1"/>
</dbReference>
<dbReference type="InterPro" id="IPR001848">
    <property type="entry name" value="Ribosomal_uS10"/>
</dbReference>
<evidence type="ECO:0000259" key="4">
    <source>
        <dbReference type="Pfam" id="PF00338"/>
    </source>
</evidence>
<dbReference type="PANTHER" id="PTHR11700">
    <property type="entry name" value="30S RIBOSOMAL PROTEIN S10 FAMILY MEMBER"/>
    <property type="match status" value="1"/>
</dbReference>
<proteinExistence type="inferred from homology"/>
<gene>
    <name evidence="5" type="ORF">P7K49_032484</name>
</gene>
<dbReference type="Proteomes" id="UP001266305">
    <property type="component" value="Unassembled WGS sequence"/>
</dbReference>
<evidence type="ECO:0000313" key="6">
    <source>
        <dbReference type="Proteomes" id="UP001266305"/>
    </source>
</evidence>
<comment type="caution">
    <text evidence="5">The sequence shown here is derived from an EMBL/GenBank/DDBJ whole genome shotgun (WGS) entry which is preliminary data.</text>
</comment>
<name>A0ABQ9TYD5_SAGOE</name>
<organism evidence="5 6">
    <name type="scientific">Saguinus oedipus</name>
    <name type="common">Cotton-top tamarin</name>
    <name type="synonym">Oedipomidas oedipus</name>
    <dbReference type="NCBI Taxonomy" id="9490"/>
    <lineage>
        <taxon>Eukaryota</taxon>
        <taxon>Metazoa</taxon>
        <taxon>Chordata</taxon>
        <taxon>Craniata</taxon>
        <taxon>Vertebrata</taxon>
        <taxon>Euteleostomi</taxon>
        <taxon>Mammalia</taxon>
        <taxon>Eutheria</taxon>
        <taxon>Euarchontoglires</taxon>
        <taxon>Primates</taxon>
        <taxon>Haplorrhini</taxon>
        <taxon>Platyrrhini</taxon>
        <taxon>Cebidae</taxon>
        <taxon>Callitrichinae</taxon>
        <taxon>Saguinus</taxon>
    </lineage>
</organism>
<dbReference type="PROSITE" id="PS00361">
    <property type="entry name" value="RIBOSOMAL_S10"/>
    <property type="match status" value="1"/>
</dbReference>
<evidence type="ECO:0000313" key="5">
    <source>
        <dbReference type="EMBL" id="KAK2089818.1"/>
    </source>
</evidence>
<protein>
    <recommendedName>
        <fullName evidence="4">Small ribosomal subunit protein uS10 domain-containing protein</fullName>
    </recommendedName>
</protein>
<evidence type="ECO:0000256" key="1">
    <source>
        <dbReference type="ARBA" id="ARBA00007102"/>
    </source>
</evidence>
<keyword evidence="2" id="KW-0689">Ribosomal protein</keyword>